<evidence type="ECO:0000313" key="1">
    <source>
        <dbReference type="EMBL" id="GAH05687.1"/>
    </source>
</evidence>
<comment type="caution">
    <text evidence="1">The sequence shown here is derived from an EMBL/GenBank/DDBJ whole genome shotgun (WGS) entry which is preliminary data.</text>
</comment>
<reference evidence="1" key="1">
    <citation type="journal article" date="2014" name="Front. Microbiol.">
        <title>High frequency of phylogenetically diverse reductive dehalogenase-homologous genes in deep subseafloor sedimentary metagenomes.</title>
        <authorList>
            <person name="Kawai M."/>
            <person name="Futagami T."/>
            <person name="Toyoda A."/>
            <person name="Takaki Y."/>
            <person name="Nishi S."/>
            <person name="Hori S."/>
            <person name="Arai W."/>
            <person name="Tsubouchi T."/>
            <person name="Morono Y."/>
            <person name="Uchiyama I."/>
            <person name="Ito T."/>
            <person name="Fujiyama A."/>
            <person name="Inagaki F."/>
            <person name="Takami H."/>
        </authorList>
    </citation>
    <scope>NUCLEOTIDE SEQUENCE</scope>
    <source>
        <strain evidence="1">Expedition CK06-06</strain>
    </source>
</reference>
<protein>
    <submittedName>
        <fullName evidence="1">Uncharacterized protein</fullName>
    </submittedName>
</protein>
<feature type="non-terminal residue" evidence="1">
    <location>
        <position position="70"/>
    </location>
</feature>
<dbReference type="EMBL" id="BART01037123">
    <property type="protein sequence ID" value="GAH05687.1"/>
    <property type="molecule type" value="Genomic_DNA"/>
</dbReference>
<sequence length="70" mass="8567">MAENYCYFHYIREWKEMIDQGKLGEIYYAEAEYIHEIVNLLVDEKTAKTFWRYERPPIWYCAHCLGPLLT</sequence>
<organism evidence="1">
    <name type="scientific">marine sediment metagenome</name>
    <dbReference type="NCBI Taxonomy" id="412755"/>
    <lineage>
        <taxon>unclassified sequences</taxon>
        <taxon>metagenomes</taxon>
        <taxon>ecological metagenomes</taxon>
    </lineage>
</organism>
<accession>X1CDJ6</accession>
<name>X1CDJ6_9ZZZZ</name>
<dbReference type="AlphaFoldDB" id="X1CDJ6"/>
<dbReference type="Gene3D" id="3.30.360.10">
    <property type="entry name" value="Dihydrodipicolinate Reductase, domain 2"/>
    <property type="match status" value="1"/>
</dbReference>
<proteinExistence type="predicted"/>
<gene>
    <name evidence="1" type="ORF">S01H4_62272</name>
</gene>